<dbReference type="Pfam" id="PF04328">
    <property type="entry name" value="Sel_put"/>
    <property type="match status" value="1"/>
</dbReference>
<protein>
    <recommendedName>
        <fullName evidence="3">YbdD/YjiX family protein</fullName>
    </recommendedName>
</protein>
<evidence type="ECO:0000313" key="2">
    <source>
        <dbReference type="Proteomes" id="UP000198923"/>
    </source>
</evidence>
<dbReference type="OrthoDB" id="3541280at2"/>
<dbReference type="InterPro" id="IPR007423">
    <property type="entry name" value="Sel_put"/>
</dbReference>
<dbReference type="RefSeq" id="WP_093174194.1">
    <property type="nucleotide sequence ID" value="NZ_FNCN01000034.1"/>
</dbReference>
<name>A0A1G8HZW8_9ACTN</name>
<proteinExistence type="predicted"/>
<reference evidence="1 2" key="1">
    <citation type="submission" date="2016-10" db="EMBL/GenBank/DDBJ databases">
        <authorList>
            <person name="de Groot N.N."/>
        </authorList>
    </citation>
    <scope>NUCLEOTIDE SEQUENCE [LARGE SCALE GENOMIC DNA]</scope>
    <source>
        <strain evidence="1 2">CPCC 201354</strain>
    </source>
</reference>
<dbReference type="Proteomes" id="UP000198923">
    <property type="component" value="Unassembled WGS sequence"/>
</dbReference>
<evidence type="ECO:0000313" key="1">
    <source>
        <dbReference type="EMBL" id="SDI12041.1"/>
    </source>
</evidence>
<organism evidence="1 2">
    <name type="scientific">Sinosporangium album</name>
    <dbReference type="NCBI Taxonomy" id="504805"/>
    <lineage>
        <taxon>Bacteria</taxon>
        <taxon>Bacillati</taxon>
        <taxon>Actinomycetota</taxon>
        <taxon>Actinomycetes</taxon>
        <taxon>Streptosporangiales</taxon>
        <taxon>Streptosporangiaceae</taxon>
        <taxon>Sinosporangium</taxon>
    </lineage>
</organism>
<keyword evidence="2" id="KW-1185">Reference proteome</keyword>
<sequence length="58" mass="7147">MNVRSLWRFIRWYLREATGEGEYDKYLARHCHGQPLTRREFERRRSNLRDKAAGMRCC</sequence>
<dbReference type="EMBL" id="FNCN01000034">
    <property type="protein sequence ID" value="SDI12041.1"/>
    <property type="molecule type" value="Genomic_DNA"/>
</dbReference>
<accession>A0A1G8HZW8</accession>
<dbReference type="AlphaFoldDB" id="A0A1G8HZW8"/>
<dbReference type="STRING" id="504805.SAMN05421505_13468"/>
<gene>
    <name evidence="1" type="ORF">SAMN05421505_13468</name>
</gene>
<evidence type="ECO:0008006" key="3">
    <source>
        <dbReference type="Google" id="ProtNLM"/>
    </source>
</evidence>